<dbReference type="SMART" id="SM00052">
    <property type="entry name" value="EAL"/>
    <property type="match status" value="1"/>
</dbReference>
<feature type="region of interest" description="Disordered" evidence="1">
    <location>
        <begin position="1"/>
        <end position="22"/>
    </location>
</feature>
<dbReference type="RefSeq" id="WP_253655848.1">
    <property type="nucleotide sequence ID" value="NZ_BAAAOE010000005.1"/>
</dbReference>
<dbReference type="Proteomes" id="UP001205740">
    <property type="component" value="Unassembled WGS sequence"/>
</dbReference>
<gene>
    <name evidence="3" type="ORF">LX12_003495</name>
</gene>
<dbReference type="Pfam" id="PF00563">
    <property type="entry name" value="EAL"/>
    <property type="match status" value="1"/>
</dbReference>
<evidence type="ECO:0000259" key="2">
    <source>
        <dbReference type="SMART" id="SM00052"/>
    </source>
</evidence>
<sequence>MRKGDRDATTSSPVDPGARPCSVATVTADDTRRRQIEADDQMSTWADLLHPRFAPIHRLSDGAVAAVSVQVSGPPGTAIAEPHALVHAARQMGLERVVDATRLAVARTITPVAGAGDVPLLVTIDLLSTTAATHDDSVDTAAVSVRPQDLLHHPHRTIAAVHAARGAGRAVWVDGLGVDDSAMTLLALIEPDVVVVDRQVMQIGSSQRLGAFVHALSAHVQQTPTVVIADGVDSPRHRQVAQTLGATHGMGAMFPAVEHPRTVTGSRAPLTITTRAHAEPAEPTTPYSLCAGSHRARRGSKRLLIEMSKALEAQAAASGGAVVVLGTFQHARHFTVATALRWDRLAQTTALAGVYGVGVQPMADGAVVHAALDPDDPLADEWNVAVLAPHFSALLAARDRHDDGSDLDRTFDFVQTYDRATVIRAVHAILDRFLEN</sequence>
<evidence type="ECO:0000313" key="3">
    <source>
        <dbReference type="EMBL" id="MCP2162291.1"/>
    </source>
</evidence>
<evidence type="ECO:0000313" key="4">
    <source>
        <dbReference type="Proteomes" id="UP001205740"/>
    </source>
</evidence>
<dbReference type="Gene3D" id="3.20.20.450">
    <property type="entry name" value="EAL domain"/>
    <property type="match status" value="1"/>
</dbReference>
<organism evidence="3 4">
    <name type="scientific">Williamsia serinedens</name>
    <dbReference type="NCBI Taxonomy" id="391736"/>
    <lineage>
        <taxon>Bacteria</taxon>
        <taxon>Bacillati</taxon>
        <taxon>Actinomycetota</taxon>
        <taxon>Actinomycetes</taxon>
        <taxon>Mycobacteriales</taxon>
        <taxon>Nocardiaceae</taxon>
        <taxon>Williamsia</taxon>
    </lineage>
</organism>
<dbReference type="InterPro" id="IPR035919">
    <property type="entry name" value="EAL_sf"/>
</dbReference>
<dbReference type="Pfam" id="PF10069">
    <property type="entry name" value="DICT"/>
    <property type="match status" value="1"/>
</dbReference>
<dbReference type="InterPro" id="IPR001633">
    <property type="entry name" value="EAL_dom"/>
</dbReference>
<proteinExistence type="predicted"/>
<reference evidence="3 4" key="1">
    <citation type="submission" date="2022-06" db="EMBL/GenBank/DDBJ databases">
        <title>Genomic Encyclopedia of Archaeal and Bacterial Type Strains, Phase II (KMG-II): from individual species to whole genera.</title>
        <authorList>
            <person name="Goeker M."/>
        </authorList>
    </citation>
    <scope>NUCLEOTIDE SEQUENCE [LARGE SCALE GENOMIC DNA]</scope>
    <source>
        <strain evidence="3 4">DSM 45037</strain>
    </source>
</reference>
<accession>A0ABT1H4W6</accession>
<evidence type="ECO:0000256" key="1">
    <source>
        <dbReference type="SAM" id="MobiDB-lite"/>
    </source>
</evidence>
<feature type="domain" description="EAL" evidence="2">
    <location>
        <begin position="32"/>
        <end position="258"/>
    </location>
</feature>
<dbReference type="SUPFAM" id="SSF141868">
    <property type="entry name" value="EAL domain-like"/>
    <property type="match status" value="1"/>
</dbReference>
<name>A0ABT1H4W6_9NOCA</name>
<dbReference type="EMBL" id="JAMTCG010000006">
    <property type="protein sequence ID" value="MCP2162291.1"/>
    <property type="molecule type" value="Genomic_DNA"/>
</dbReference>
<comment type="caution">
    <text evidence="3">The sequence shown here is derived from an EMBL/GenBank/DDBJ whole genome shotgun (WGS) entry which is preliminary data.</text>
</comment>
<keyword evidence="4" id="KW-1185">Reference proteome</keyword>
<dbReference type="InterPro" id="IPR019278">
    <property type="entry name" value="DICT_dom"/>
</dbReference>
<protein>
    <submittedName>
        <fullName evidence="3">EAL domain, c-di-GMP-specific phosphodiesterase class I (Or its enzymatically inactive variant)</fullName>
    </submittedName>
</protein>